<protein>
    <submittedName>
        <fullName evidence="1">Uncharacterized protein</fullName>
    </submittedName>
</protein>
<name>A0A9P9W9K0_9PEZI</name>
<evidence type="ECO:0000313" key="2">
    <source>
        <dbReference type="Proteomes" id="UP000829685"/>
    </source>
</evidence>
<comment type="caution">
    <text evidence="1">The sequence shown here is derived from an EMBL/GenBank/DDBJ whole genome shotgun (WGS) entry which is preliminary data.</text>
</comment>
<dbReference type="Proteomes" id="UP000829685">
    <property type="component" value="Unassembled WGS sequence"/>
</dbReference>
<keyword evidence="2" id="KW-1185">Reference proteome</keyword>
<reference evidence="1" key="1">
    <citation type="submission" date="2021-03" db="EMBL/GenBank/DDBJ databases">
        <title>Revisited historic fungal species revealed as producer of novel bioactive compounds through whole genome sequencing and comparative genomics.</title>
        <authorList>
            <person name="Vignolle G.A."/>
            <person name="Hochenegger N."/>
            <person name="Mach R.L."/>
            <person name="Mach-Aigner A.R."/>
            <person name="Javad Rahimi M."/>
            <person name="Salim K.A."/>
            <person name="Chan C.M."/>
            <person name="Lim L.B.L."/>
            <person name="Cai F."/>
            <person name="Druzhinina I.S."/>
            <person name="U'Ren J.M."/>
            <person name="Derntl C."/>
        </authorList>
    </citation>
    <scope>NUCLEOTIDE SEQUENCE</scope>
    <source>
        <strain evidence="1">TUCIM 5799</strain>
    </source>
</reference>
<accession>A0A9P9W9K0</accession>
<sequence>MPTLNDTDKALRKRRDTTMMTFTQKYEELTSTYQQSLSDGCTRKHALEYLLLCRQVCEALRPRFKYGTADERLISNLRSRCIREAVLCDNLVAKNKEGGALERRVWQIENEVEQYLHLLEQDAHIEADQVDHKEERELARRLRDRLENRPKANVHCHTECFPSSNDWEGPTFPSDDTATSVGQAAFVSSKACIPKPRRYVVAHIDAWKRAIGSRHETSERTALEAWSWFTPWYENDDDDDDDIWENIAPDDGEEEASDAAAEQVEITTDSGYLTDDQQSGETHNDFRSARSSFGSSAVGITLSTSVAENRDAGDGIEDQLVGNILGAIEATKTPRRPLNEIRKRALDYSRGKMTRWASILYWR</sequence>
<dbReference type="EMBL" id="JAFIMR010000060">
    <property type="protein sequence ID" value="KAI1852930.1"/>
    <property type="molecule type" value="Genomic_DNA"/>
</dbReference>
<proteinExistence type="predicted"/>
<organism evidence="1 2">
    <name type="scientific">Neoarthrinium moseri</name>
    <dbReference type="NCBI Taxonomy" id="1658444"/>
    <lineage>
        <taxon>Eukaryota</taxon>
        <taxon>Fungi</taxon>
        <taxon>Dikarya</taxon>
        <taxon>Ascomycota</taxon>
        <taxon>Pezizomycotina</taxon>
        <taxon>Sordariomycetes</taxon>
        <taxon>Xylariomycetidae</taxon>
        <taxon>Amphisphaeriales</taxon>
        <taxon>Apiosporaceae</taxon>
        <taxon>Neoarthrinium</taxon>
    </lineage>
</organism>
<dbReference type="AlphaFoldDB" id="A0A9P9W9K0"/>
<gene>
    <name evidence="1" type="ORF">JX265_012958</name>
</gene>
<evidence type="ECO:0000313" key="1">
    <source>
        <dbReference type="EMBL" id="KAI1852930.1"/>
    </source>
</evidence>